<name>D8Q3C3_SCHCM</name>
<dbReference type="HOGENOM" id="CLU_2347893_0_0_1"/>
<reference evidence="2 3" key="1">
    <citation type="journal article" date="2010" name="Nat. Biotechnol.">
        <title>Genome sequence of the model mushroom Schizophyllum commune.</title>
        <authorList>
            <person name="Ohm R.A."/>
            <person name="de Jong J.F."/>
            <person name="Lugones L.G."/>
            <person name="Aerts A."/>
            <person name="Kothe E."/>
            <person name="Stajich J.E."/>
            <person name="de Vries R.P."/>
            <person name="Record E."/>
            <person name="Levasseur A."/>
            <person name="Baker S.E."/>
            <person name="Bartholomew K.A."/>
            <person name="Coutinho P.M."/>
            <person name="Erdmann S."/>
            <person name="Fowler T.J."/>
            <person name="Gathman A.C."/>
            <person name="Lombard V."/>
            <person name="Henrissat B."/>
            <person name="Knabe N."/>
            <person name="Kuees U."/>
            <person name="Lilly W.W."/>
            <person name="Lindquist E."/>
            <person name="Lucas S."/>
            <person name="Magnuson J.K."/>
            <person name="Piumi F."/>
            <person name="Raudaskoski M."/>
            <person name="Salamov A."/>
            <person name="Schmutz J."/>
            <person name="Schwarze F.W.M.R."/>
            <person name="vanKuyk P.A."/>
            <person name="Horton J.S."/>
            <person name="Grigoriev I.V."/>
            <person name="Woesten H.A.B."/>
        </authorList>
    </citation>
    <scope>NUCLEOTIDE SEQUENCE [LARGE SCALE GENOMIC DNA]</scope>
    <source>
        <strain evidence="3">H4-8 / FGSC 9210</strain>
    </source>
</reference>
<gene>
    <name evidence="2" type="ORF">SCHCODRAFT_107775</name>
</gene>
<dbReference type="GeneID" id="9590511"/>
<feature type="non-terminal residue" evidence="2">
    <location>
        <position position="97"/>
    </location>
</feature>
<dbReference type="EMBL" id="GL377305">
    <property type="protein sequence ID" value="EFI98286.1"/>
    <property type="molecule type" value="Genomic_DNA"/>
</dbReference>
<dbReference type="VEuPathDB" id="FungiDB:SCHCODRAFT_01169396"/>
<keyword evidence="3" id="KW-1185">Reference proteome</keyword>
<dbReference type="KEGG" id="scm:SCHCO_01169396"/>
<feature type="compositionally biased region" description="Pro residues" evidence="1">
    <location>
        <begin position="66"/>
        <end position="97"/>
    </location>
</feature>
<evidence type="ECO:0000313" key="2">
    <source>
        <dbReference type="EMBL" id="EFI98286.1"/>
    </source>
</evidence>
<dbReference type="AlphaFoldDB" id="D8Q3C3"/>
<protein>
    <submittedName>
        <fullName evidence="2">Uncharacterized protein</fullName>
    </submittedName>
</protein>
<feature type="region of interest" description="Disordered" evidence="1">
    <location>
        <begin position="49"/>
        <end position="97"/>
    </location>
</feature>
<accession>D8Q3C3</accession>
<evidence type="ECO:0000256" key="1">
    <source>
        <dbReference type="SAM" id="MobiDB-lite"/>
    </source>
</evidence>
<sequence>MPTARKSKTTQKAAPAPDEVVTHLAGGAMQSQFCIKGYQGLPTATESEAALPATRTTWSRSARNTQPPPAPARTAQPPPMQAHPPPRTPPPLPVQPA</sequence>
<evidence type="ECO:0000313" key="3">
    <source>
        <dbReference type="Proteomes" id="UP000007431"/>
    </source>
</evidence>
<dbReference type="Proteomes" id="UP000007431">
    <property type="component" value="Unassembled WGS sequence"/>
</dbReference>
<dbReference type="RefSeq" id="XP_003033189.1">
    <property type="nucleotide sequence ID" value="XM_003033143.1"/>
</dbReference>
<proteinExistence type="predicted"/>
<organism evidence="3">
    <name type="scientific">Schizophyllum commune (strain H4-8 / FGSC 9210)</name>
    <name type="common">Split gill fungus</name>
    <dbReference type="NCBI Taxonomy" id="578458"/>
    <lineage>
        <taxon>Eukaryota</taxon>
        <taxon>Fungi</taxon>
        <taxon>Dikarya</taxon>
        <taxon>Basidiomycota</taxon>
        <taxon>Agaricomycotina</taxon>
        <taxon>Agaricomycetes</taxon>
        <taxon>Agaricomycetidae</taxon>
        <taxon>Agaricales</taxon>
        <taxon>Schizophyllaceae</taxon>
        <taxon>Schizophyllum</taxon>
    </lineage>
</organism>
<dbReference type="InParanoid" id="D8Q3C3"/>